<gene>
    <name evidence="1" type="ORF">IQ13_0542</name>
</gene>
<reference evidence="1 2" key="1">
    <citation type="journal article" date="2015" name="Stand. Genomic Sci.">
        <title>Genomic Encyclopedia of Bacterial and Archaeal Type Strains, Phase III: the genomes of soil and plant-associated and newly described type strains.</title>
        <authorList>
            <person name="Whitman W.B."/>
            <person name="Woyke T."/>
            <person name="Klenk H.P."/>
            <person name="Zhou Y."/>
            <person name="Lilburn T.G."/>
            <person name="Beck B.J."/>
            <person name="De Vos P."/>
            <person name="Vandamme P."/>
            <person name="Eisen J.A."/>
            <person name="Garrity G."/>
            <person name="Hugenholtz P."/>
            <person name="Kyrpides N.C."/>
        </authorList>
    </citation>
    <scope>NUCLEOTIDE SEQUENCE [LARGE SCALE GENOMIC DNA]</scope>
    <source>
        <strain evidence="1 2">CGMCC 1.7271</strain>
    </source>
</reference>
<name>A0A562SVW8_9BACT</name>
<evidence type="ECO:0000313" key="1">
    <source>
        <dbReference type="EMBL" id="TWI85381.1"/>
    </source>
</evidence>
<sequence>MLSFLLANAQQQPPLSNLRTKKISTKTSPVKIDTLSIVPQSVSIAGIAKDAYAVDEINAKLTWLQVQIPDSVVITYRVFPFKLNAQVQRLRFDDVKNNFMTAPITLDNNPGFGKGMFDFGNVNYNGSFGRGIAFGNNQDAVVNGVLNLQINGMIGDSMMLSAALTDNNIPVQAEGNTQQLNEFDRVWIQLKKRGWQLNLGDIDIRRNDAYFLSFFKRLQGISFQNESNVFAKGKNTTLVSGAIAKGKFNRYLFQGQEGNQGPYRLQGPNGELFFIVLAGTERVFIDGELMQRGEDQDYVINYNTAEITFTPRRMITKDRRIQVEFEYADRNFVNSQFIVGNELKLNEKLTVRVNAFSNADAKNTSVNQFLNTEQRQFLFDIGDKVETALYPSIVKDTFAANKIVYRLVDSTVNNVLYDSVLVYTSIDQPDVYGASFTDVGIGNADYILEEAGTNGRTYKWVAPVNGVRQGRYAPALRLVAPRTQQMMTVGADYQITKQLLVKSEVAISRFDINTLSRKDKLNDDGAAGRVALQYNNSFKHPTKKPLNYKLTGSYEFVQQSFRALERLRPVEFTREWGLPIFLQQQKEQLANAGIELMRSSEHKFSYTIQNYQRGELFKGFRQIVQHNFQQKGWTWTGNLNYSSTDSGFNKGFFLRPTVDLKRRFAKLDNIEIGGQYYLEHSESRNRRTDSLSALTFSWDTWTLYLRSKEAANKWGVNLFTRRDKLPLGKMLEQTDRSFNYNAYVELMSSEKHQFRLNATVRELRVYNSQLTGQKPEQTLLGRAEYFVNEWKGMLTGNLLYEAGSGQEQRRDYSFLEVPAGQGEYTWNDYNADGIPQINEFEVALYQDQARYIRVFTPTLDFIRANYNQFNYSINLNPRAMIDVNSAKGIKKFLTRITLQSGLQIFKKEISDKNISLDPFSKPKEDSSLISLSSVLTNTLFFNRSSTVWGVDFTHIENVGRSILTYGLETRTVRDLSARIRWNLSKTFSTNVLVKSINNQLETPKFGNRNYNLKQFVTEPSVSYQSGTKYRFSLNYKLEDKTNTEGQKEKATVHSIITEMRYSVLSSSTINGKFQFSNINFTGAKNTTVAFIMLDALLPGKNFLWNIDFTHRLSNNMEINFTYEGRKPGESKAIHTGRAGVRALF</sequence>
<dbReference type="RefSeq" id="WP_242009465.1">
    <property type="nucleotide sequence ID" value="NZ_VLLE01000002.1"/>
</dbReference>
<keyword evidence="2" id="KW-1185">Reference proteome</keyword>
<accession>A0A562SVW8</accession>
<proteinExistence type="predicted"/>
<comment type="caution">
    <text evidence="1">The sequence shown here is derived from an EMBL/GenBank/DDBJ whole genome shotgun (WGS) entry which is preliminary data.</text>
</comment>
<dbReference type="Proteomes" id="UP000316167">
    <property type="component" value="Unassembled WGS sequence"/>
</dbReference>
<protein>
    <submittedName>
        <fullName evidence="1">Uncharacterized protein</fullName>
    </submittedName>
</protein>
<dbReference type="EMBL" id="VLLE01000002">
    <property type="protein sequence ID" value="TWI85381.1"/>
    <property type="molecule type" value="Genomic_DNA"/>
</dbReference>
<organism evidence="1 2">
    <name type="scientific">Lacibacter cauensis</name>
    <dbReference type="NCBI Taxonomy" id="510947"/>
    <lineage>
        <taxon>Bacteria</taxon>
        <taxon>Pseudomonadati</taxon>
        <taxon>Bacteroidota</taxon>
        <taxon>Chitinophagia</taxon>
        <taxon>Chitinophagales</taxon>
        <taxon>Chitinophagaceae</taxon>
        <taxon>Lacibacter</taxon>
    </lineage>
</organism>
<evidence type="ECO:0000313" key="2">
    <source>
        <dbReference type="Proteomes" id="UP000316167"/>
    </source>
</evidence>
<dbReference type="AlphaFoldDB" id="A0A562SVW8"/>